<name>A0A3E5FMK4_9FIRM</name>
<sequence length="415" mass="49545">MKCYLMNQNKKITYMKYDEDSNTISHIYEIINIDYSPLSLYNAYKDKSKNLKKELNNWFRGRGIPSWRKDIERLLERLNISSTNEILNKAYALSLSDQYWIKPENENISWEDINFFNNDFKYKGYLMVSLSSSQNIKPEIYSPNNTTDGMLQKAWIIEGKNRILVKSTYTASRQEPINEWLASAICERLGFEHCHYDIDIIDNKIVSKCINFIKDDEEIITAIDVYRSKKKENHISDFEHYIQILEEHNVPNARQEIENMFFLDSLILNKDRHMKNYGIIRNVKTLEWSKVVPIFDNGQSMQCEKLTYEIDFTNDYGKFFSNVNKSFNDYLNYIQDPSRFNLNKLDGIVIEFKEKLKKYQMYTDMNSERIDKLSIEFEKRIEQMSIMIDNIIKKRNLHKSSEFVEINTDIDEMEM</sequence>
<dbReference type="Gene3D" id="1.10.1070.20">
    <property type="match status" value="1"/>
</dbReference>
<proteinExistence type="predicted"/>
<accession>A0A3E5FMK4</accession>
<gene>
    <name evidence="2" type="ORF">DXB31_10965</name>
</gene>
<organism evidence="2 3">
    <name type="scientific">Thomasclavelia spiroformis</name>
    <dbReference type="NCBI Taxonomy" id="29348"/>
    <lineage>
        <taxon>Bacteria</taxon>
        <taxon>Bacillati</taxon>
        <taxon>Bacillota</taxon>
        <taxon>Erysipelotrichia</taxon>
        <taxon>Erysipelotrichales</taxon>
        <taxon>Coprobacillaceae</taxon>
        <taxon>Thomasclavelia</taxon>
    </lineage>
</organism>
<dbReference type="InterPro" id="IPR046748">
    <property type="entry name" value="HipA_2"/>
</dbReference>
<evidence type="ECO:0000259" key="1">
    <source>
        <dbReference type="Pfam" id="PF20613"/>
    </source>
</evidence>
<reference evidence="2 3" key="1">
    <citation type="submission" date="2018-08" db="EMBL/GenBank/DDBJ databases">
        <title>A genome reference for cultivated species of the human gut microbiota.</title>
        <authorList>
            <person name="Zou Y."/>
            <person name="Xue W."/>
            <person name="Luo G."/>
        </authorList>
    </citation>
    <scope>NUCLEOTIDE SEQUENCE [LARGE SCALE GENOMIC DNA]</scope>
    <source>
        <strain evidence="2 3">OM02-6</strain>
    </source>
</reference>
<protein>
    <recommendedName>
        <fullName evidence="1">HipA-like kinase domain-containing protein</fullName>
    </recommendedName>
</protein>
<dbReference type="AlphaFoldDB" id="A0A3E5FMK4"/>
<dbReference type="RefSeq" id="WP_117605375.1">
    <property type="nucleotide sequence ID" value="NZ_CAXVJN010000028.1"/>
</dbReference>
<dbReference type="Pfam" id="PF20613">
    <property type="entry name" value="HipA_2"/>
    <property type="match status" value="1"/>
</dbReference>
<feature type="domain" description="HipA-like kinase" evidence="1">
    <location>
        <begin position="162"/>
        <end position="302"/>
    </location>
</feature>
<evidence type="ECO:0000313" key="2">
    <source>
        <dbReference type="EMBL" id="RGO06935.1"/>
    </source>
</evidence>
<dbReference type="EMBL" id="QSVF01000038">
    <property type="protein sequence ID" value="RGO06935.1"/>
    <property type="molecule type" value="Genomic_DNA"/>
</dbReference>
<comment type="caution">
    <text evidence="2">The sequence shown here is derived from an EMBL/GenBank/DDBJ whole genome shotgun (WGS) entry which is preliminary data.</text>
</comment>
<dbReference type="Proteomes" id="UP000261087">
    <property type="component" value="Unassembled WGS sequence"/>
</dbReference>
<evidence type="ECO:0000313" key="3">
    <source>
        <dbReference type="Proteomes" id="UP000261087"/>
    </source>
</evidence>